<name>A0AAW5JIB5_9FIRM</name>
<dbReference type="AlphaFoldDB" id="A0AAW5JIB5"/>
<sequence>MNLKKLSVTALSLTLSLGLLAGCSGKPAVSTGSPAPSPSATPSQSAPAESGGAVKTGLSLVTSVAKSKDASAEGDGQAQANVSLVAVTVGDDGVIDACVIDAIQAKIGFDAAGKLATDPATSFASKNELGADYGMGKSSSIGKEWNEQAAAMAEYAVGKTVEELKGVAVNADGQATDADLAASVTLSITDFIAGIERAVNNAEHLGAQKGDKLALTSATNMAKSKDASAEGDGLAQAYATVATVTLNGDTVTSCYIDAVQANVNFDAAGKITTDLTAAQPSKNELGDDYGMKKASSIGKEWYEQAAAFSAYVTGKTVSEVTGIAVDDHESPTDADLAASVTIGIGEFQTLIEKAAA</sequence>
<protein>
    <recommendedName>
        <fullName evidence="5">Ortho-chlorophenol reductive dehalogenase</fullName>
    </recommendedName>
</protein>
<gene>
    <name evidence="3" type="ORF">NE579_03875</name>
</gene>
<dbReference type="Proteomes" id="UP001204562">
    <property type="component" value="Unassembled WGS sequence"/>
</dbReference>
<dbReference type="EMBL" id="JANFYS010000005">
    <property type="protein sequence ID" value="MCQ4769608.1"/>
    <property type="molecule type" value="Genomic_DNA"/>
</dbReference>
<keyword evidence="2" id="KW-0732">Signal</keyword>
<feature type="region of interest" description="Disordered" evidence="1">
    <location>
        <begin position="28"/>
        <end position="52"/>
    </location>
</feature>
<accession>A0AAW5JIB5</accession>
<evidence type="ECO:0000313" key="3">
    <source>
        <dbReference type="EMBL" id="MCQ4769608.1"/>
    </source>
</evidence>
<comment type="caution">
    <text evidence="3">The sequence shown here is derived from an EMBL/GenBank/DDBJ whole genome shotgun (WGS) entry which is preliminary data.</text>
</comment>
<feature type="signal peptide" evidence="2">
    <location>
        <begin position="1"/>
        <end position="21"/>
    </location>
</feature>
<reference evidence="3" key="1">
    <citation type="submission" date="2022-06" db="EMBL/GenBank/DDBJ databases">
        <title>Isolation of gut microbiota from human fecal samples.</title>
        <authorList>
            <person name="Pamer E.G."/>
            <person name="Barat B."/>
            <person name="Waligurski E."/>
            <person name="Medina S."/>
            <person name="Paddock L."/>
            <person name="Mostad J."/>
        </authorList>
    </citation>
    <scope>NUCLEOTIDE SEQUENCE</scope>
    <source>
        <strain evidence="3">DFI.9.91</strain>
    </source>
</reference>
<feature type="compositionally biased region" description="Low complexity" evidence="1">
    <location>
        <begin position="28"/>
        <end position="48"/>
    </location>
</feature>
<dbReference type="PROSITE" id="PS51257">
    <property type="entry name" value="PROKAR_LIPOPROTEIN"/>
    <property type="match status" value="1"/>
</dbReference>
<evidence type="ECO:0000313" key="4">
    <source>
        <dbReference type="Proteomes" id="UP001204562"/>
    </source>
</evidence>
<proteinExistence type="predicted"/>
<evidence type="ECO:0008006" key="5">
    <source>
        <dbReference type="Google" id="ProtNLM"/>
    </source>
</evidence>
<evidence type="ECO:0000256" key="2">
    <source>
        <dbReference type="SAM" id="SignalP"/>
    </source>
</evidence>
<organism evidence="3 4">
    <name type="scientific">Intestinimonas massiliensis</name>
    <name type="common">ex Afouda et al. 2020</name>
    <dbReference type="NCBI Taxonomy" id="1673721"/>
    <lineage>
        <taxon>Bacteria</taxon>
        <taxon>Bacillati</taxon>
        <taxon>Bacillota</taxon>
        <taxon>Clostridia</taxon>
        <taxon>Eubacteriales</taxon>
        <taxon>Intestinimonas</taxon>
    </lineage>
</organism>
<feature type="chain" id="PRO_5043689154" description="Ortho-chlorophenol reductive dehalogenase" evidence="2">
    <location>
        <begin position="22"/>
        <end position="356"/>
    </location>
</feature>
<dbReference type="Gene3D" id="3.90.1010.20">
    <property type="match status" value="2"/>
</dbReference>
<evidence type="ECO:0000256" key="1">
    <source>
        <dbReference type="SAM" id="MobiDB-lite"/>
    </source>
</evidence>
<dbReference type="RefSeq" id="WP_256303339.1">
    <property type="nucleotide sequence ID" value="NZ_JANFYS010000005.1"/>
</dbReference>